<dbReference type="GO" id="GO:0006352">
    <property type="term" value="P:DNA-templated transcription initiation"/>
    <property type="evidence" value="ECO:0007669"/>
    <property type="project" value="InterPro"/>
</dbReference>
<comment type="similarity">
    <text evidence="1">Belongs to the sigma-70 factor family. ECF subfamily.</text>
</comment>
<dbReference type="InterPro" id="IPR014284">
    <property type="entry name" value="RNA_pol_sigma-70_dom"/>
</dbReference>
<evidence type="ECO:0000259" key="6">
    <source>
        <dbReference type="Pfam" id="PF08281"/>
    </source>
</evidence>
<dbReference type="OrthoDB" id="9780326at2"/>
<dbReference type="InterPro" id="IPR036388">
    <property type="entry name" value="WH-like_DNA-bd_sf"/>
</dbReference>
<dbReference type="InterPro" id="IPR007627">
    <property type="entry name" value="RNA_pol_sigma70_r2"/>
</dbReference>
<name>A0A162Y7U3_9FLAO</name>
<protein>
    <submittedName>
        <fullName evidence="7">RNA polymerase subunit sigma-70</fullName>
    </submittedName>
</protein>
<dbReference type="Pfam" id="PF04542">
    <property type="entry name" value="Sigma70_r2"/>
    <property type="match status" value="1"/>
</dbReference>
<dbReference type="InterPro" id="IPR039425">
    <property type="entry name" value="RNA_pol_sigma-70-like"/>
</dbReference>
<evidence type="ECO:0000256" key="1">
    <source>
        <dbReference type="ARBA" id="ARBA00010641"/>
    </source>
</evidence>
<sequence>MMVNKKEQFIKTIDEHKKIIYKIVNSYCPNRDNRKDLEQEIIIQLWNAFDKYDDTYKYSTWMYRIALNVAISFYRKEKKWFSKSDFYNEESIFKVEEDTSEVETELDYHLKLLQEFIHNLNELNKALMLLYLEEKSYEEIAEILGITKTNVATKISRIKLKLKNEFKKIRKNGSRRV</sequence>
<proteinExistence type="inferred from homology"/>
<dbReference type="InterPro" id="IPR013324">
    <property type="entry name" value="RNA_pol_sigma_r3/r4-like"/>
</dbReference>
<dbReference type="InterPro" id="IPR013249">
    <property type="entry name" value="RNA_pol_sigma70_r4_t2"/>
</dbReference>
<evidence type="ECO:0000313" key="8">
    <source>
        <dbReference type="Proteomes" id="UP000076715"/>
    </source>
</evidence>
<dbReference type="CDD" id="cd06171">
    <property type="entry name" value="Sigma70_r4"/>
    <property type="match status" value="1"/>
</dbReference>
<dbReference type="PANTHER" id="PTHR43133">
    <property type="entry name" value="RNA POLYMERASE ECF-TYPE SIGMA FACTO"/>
    <property type="match status" value="1"/>
</dbReference>
<dbReference type="NCBIfam" id="TIGR02937">
    <property type="entry name" value="sigma70-ECF"/>
    <property type="match status" value="1"/>
</dbReference>
<dbReference type="InterPro" id="IPR013325">
    <property type="entry name" value="RNA_pol_sigma_r2"/>
</dbReference>
<evidence type="ECO:0000313" key="7">
    <source>
        <dbReference type="EMBL" id="KZS38975.1"/>
    </source>
</evidence>
<keyword evidence="4" id="KW-0804">Transcription</keyword>
<dbReference type="GO" id="GO:0003677">
    <property type="term" value="F:DNA binding"/>
    <property type="evidence" value="ECO:0007669"/>
    <property type="project" value="InterPro"/>
</dbReference>
<evidence type="ECO:0000256" key="3">
    <source>
        <dbReference type="ARBA" id="ARBA00023082"/>
    </source>
</evidence>
<dbReference type="SUPFAM" id="SSF88946">
    <property type="entry name" value="Sigma2 domain of RNA polymerase sigma factors"/>
    <property type="match status" value="1"/>
</dbReference>
<dbReference type="EMBL" id="LQRT01000035">
    <property type="protein sequence ID" value="KZS38975.1"/>
    <property type="molecule type" value="Genomic_DNA"/>
</dbReference>
<reference evidence="7 8" key="1">
    <citation type="submission" date="2016-01" db="EMBL/GenBank/DDBJ databases">
        <title>The draft genome sequence of Aquimarina sp. RZW4-3-2.</title>
        <authorList>
            <person name="Wang Y."/>
        </authorList>
    </citation>
    <scope>NUCLEOTIDE SEQUENCE [LARGE SCALE GENOMIC DNA]</scope>
    <source>
        <strain evidence="7 8">RZW4-3-2</strain>
    </source>
</reference>
<dbReference type="STRING" id="1642818.AWE51_10425"/>
<dbReference type="RefSeq" id="WP_066316503.1">
    <property type="nucleotide sequence ID" value="NZ_LQRT01000035.1"/>
</dbReference>
<keyword evidence="8" id="KW-1185">Reference proteome</keyword>
<evidence type="ECO:0000256" key="4">
    <source>
        <dbReference type="ARBA" id="ARBA00023163"/>
    </source>
</evidence>
<evidence type="ECO:0000256" key="2">
    <source>
        <dbReference type="ARBA" id="ARBA00023015"/>
    </source>
</evidence>
<keyword evidence="3" id="KW-0731">Sigma factor</keyword>
<feature type="domain" description="RNA polymerase sigma factor 70 region 4 type 2" evidence="6">
    <location>
        <begin position="112"/>
        <end position="162"/>
    </location>
</feature>
<organism evidence="7 8">
    <name type="scientific">Aquimarina aggregata</name>
    <dbReference type="NCBI Taxonomy" id="1642818"/>
    <lineage>
        <taxon>Bacteria</taxon>
        <taxon>Pseudomonadati</taxon>
        <taxon>Bacteroidota</taxon>
        <taxon>Flavobacteriia</taxon>
        <taxon>Flavobacteriales</taxon>
        <taxon>Flavobacteriaceae</taxon>
        <taxon>Aquimarina</taxon>
    </lineage>
</organism>
<keyword evidence="2" id="KW-0805">Transcription regulation</keyword>
<evidence type="ECO:0000259" key="5">
    <source>
        <dbReference type="Pfam" id="PF04542"/>
    </source>
</evidence>
<dbReference type="Gene3D" id="1.10.10.10">
    <property type="entry name" value="Winged helix-like DNA-binding domain superfamily/Winged helix DNA-binding domain"/>
    <property type="match status" value="1"/>
</dbReference>
<dbReference type="Gene3D" id="1.10.1740.10">
    <property type="match status" value="1"/>
</dbReference>
<dbReference type="SUPFAM" id="SSF88659">
    <property type="entry name" value="Sigma3 and sigma4 domains of RNA polymerase sigma factors"/>
    <property type="match status" value="1"/>
</dbReference>
<dbReference type="Pfam" id="PF08281">
    <property type="entry name" value="Sigma70_r4_2"/>
    <property type="match status" value="1"/>
</dbReference>
<dbReference type="Proteomes" id="UP000076715">
    <property type="component" value="Unassembled WGS sequence"/>
</dbReference>
<dbReference type="GO" id="GO:0016987">
    <property type="term" value="F:sigma factor activity"/>
    <property type="evidence" value="ECO:0007669"/>
    <property type="project" value="UniProtKB-KW"/>
</dbReference>
<comment type="caution">
    <text evidence="7">The sequence shown here is derived from an EMBL/GenBank/DDBJ whole genome shotgun (WGS) entry which is preliminary data.</text>
</comment>
<feature type="domain" description="RNA polymerase sigma-70 region 2" evidence="5">
    <location>
        <begin position="13"/>
        <end position="78"/>
    </location>
</feature>
<dbReference type="PANTHER" id="PTHR43133:SF45">
    <property type="entry name" value="RNA POLYMERASE ECF-TYPE SIGMA FACTOR"/>
    <property type="match status" value="1"/>
</dbReference>
<dbReference type="AlphaFoldDB" id="A0A162Y7U3"/>
<gene>
    <name evidence="7" type="ORF">AWE51_10425</name>
</gene>
<accession>A0A162Y7U3</accession>